<dbReference type="InterPro" id="IPR014227">
    <property type="entry name" value="YtvI-like"/>
</dbReference>
<dbReference type="EMBL" id="WKPO01000001">
    <property type="protein sequence ID" value="MSB47115.1"/>
    <property type="molecule type" value="Genomic_DNA"/>
</dbReference>
<evidence type="ECO:0000313" key="9">
    <source>
        <dbReference type="Proteomes" id="UP000429811"/>
    </source>
</evidence>
<dbReference type="NCBIfam" id="TIGR02872">
    <property type="entry name" value="spore_ytvI"/>
    <property type="match status" value="1"/>
</dbReference>
<dbReference type="GO" id="GO:0016020">
    <property type="term" value="C:membrane"/>
    <property type="evidence" value="ECO:0007669"/>
    <property type="project" value="UniProtKB-SubCell"/>
</dbReference>
<feature type="transmembrane region" description="Helical" evidence="6">
    <location>
        <begin position="9"/>
        <end position="27"/>
    </location>
</feature>
<gene>
    <name evidence="8" type="primary">ytvI</name>
    <name evidence="8" type="ORF">GKE90_00110</name>
    <name evidence="7" type="ORF">GKE97_01260</name>
</gene>
<evidence type="ECO:0000313" key="8">
    <source>
        <dbReference type="EMBL" id="MSB47115.1"/>
    </source>
</evidence>
<comment type="similarity">
    <text evidence="2">Belongs to the autoinducer-2 exporter (AI-2E) (TC 2.A.86) family.</text>
</comment>
<dbReference type="Pfam" id="PF01594">
    <property type="entry name" value="AI-2E_transport"/>
    <property type="match status" value="1"/>
</dbReference>
<evidence type="ECO:0000313" key="10">
    <source>
        <dbReference type="Proteomes" id="UP000434475"/>
    </source>
</evidence>
<protein>
    <submittedName>
        <fullName evidence="8">Sporulation integral membrane protein YtvI</fullName>
    </submittedName>
</protein>
<feature type="transmembrane region" description="Helical" evidence="6">
    <location>
        <begin position="313"/>
        <end position="343"/>
    </location>
</feature>
<dbReference type="RefSeq" id="WP_009259901.1">
    <property type="nucleotide sequence ID" value="NZ_AP031431.1"/>
</dbReference>
<dbReference type="AlphaFoldDB" id="A0A174W726"/>
<evidence type="ECO:0000256" key="1">
    <source>
        <dbReference type="ARBA" id="ARBA00004141"/>
    </source>
</evidence>
<name>A0A174W726_FLAPL</name>
<proteinExistence type="inferred from homology"/>
<feature type="transmembrane region" description="Helical" evidence="6">
    <location>
        <begin position="283"/>
        <end position="301"/>
    </location>
</feature>
<dbReference type="PANTHER" id="PTHR21716">
    <property type="entry name" value="TRANSMEMBRANE PROTEIN"/>
    <property type="match status" value="1"/>
</dbReference>
<comment type="caution">
    <text evidence="8">The sequence shown here is derived from an EMBL/GenBank/DDBJ whole genome shotgun (WGS) entry which is preliminary data.</text>
</comment>
<dbReference type="Proteomes" id="UP000429811">
    <property type="component" value="Unassembled WGS sequence"/>
</dbReference>
<comment type="subcellular location">
    <subcellularLocation>
        <location evidence="1">Membrane</location>
        <topology evidence="1">Multi-pass membrane protein</topology>
    </subcellularLocation>
</comment>
<keyword evidence="4 6" id="KW-1133">Transmembrane helix</keyword>
<dbReference type="GO" id="GO:0055085">
    <property type="term" value="P:transmembrane transport"/>
    <property type="evidence" value="ECO:0007669"/>
    <property type="project" value="TreeGrafter"/>
</dbReference>
<keyword evidence="3 6" id="KW-0812">Transmembrane</keyword>
<evidence type="ECO:0000256" key="6">
    <source>
        <dbReference type="SAM" id="Phobius"/>
    </source>
</evidence>
<dbReference type="Proteomes" id="UP000434475">
    <property type="component" value="Unassembled WGS sequence"/>
</dbReference>
<evidence type="ECO:0000256" key="2">
    <source>
        <dbReference type="ARBA" id="ARBA00009773"/>
    </source>
</evidence>
<feature type="transmembrane region" description="Helical" evidence="6">
    <location>
        <begin position="222"/>
        <end position="241"/>
    </location>
</feature>
<evidence type="ECO:0000256" key="5">
    <source>
        <dbReference type="ARBA" id="ARBA00023136"/>
    </source>
</evidence>
<feature type="transmembrane region" description="Helical" evidence="6">
    <location>
        <begin position="248"/>
        <end position="277"/>
    </location>
</feature>
<reference evidence="9 10" key="1">
    <citation type="journal article" date="2019" name="Nat. Med.">
        <title>A library of human gut bacterial isolates paired with longitudinal multiomics data enables mechanistic microbiome research.</title>
        <authorList>
            <person name="Poyet M."/>
            <person name="Groussin M."/>
            <person name="Gibbons S.M."/>
            <person name="Avila-Pacheco J."/>
            <person name="Jiang X."/>
            <person name="Kearney S.M."/>
            <person name="Perrotta A.R."/>
            <person name="Berdy B."/>
            <person name="Zhao S."/>
            <person name="Lieberman T.D."/>
            <person name="Swanson P.K."/>
            <person name="Smith M."/>
            <person name="Roesemann S."/>
            <person name="Alexander J.E."/>
            <person name="Rich S.A."/>
            <person name="Livny J."/>
            <person name="Vlamakis H."/>
            <person name="Clish C."/>
            <person name="Bullock K."/>
            <person name="Deik A."/>
            <person name="Scott J."/>
            <person name="Pierce K.A."/>
            <person name="Xavier R.J."/>
            <person name="Alm E.J."/>
        </authorList>
    </citation>
    <scope>NUCLEOTIDE SEQUENCE [LARGE SCALE GENOMIC DNA]</scope>
    <source>
        <strain evidence="7 10">BIOML-A2</strain>
        <strain evidence="8 9">BIOML-A5</strain>
    </source>
</reference>
<organism evidence="8 9">
    <name type="scientific">Flavonifractor plautii</name>
    <name type="common">Fusobacterium plautii</name>
    <dbReference type="NCBI Taxonomy" id="292800"/>
    <lineage>
        <taxon>Bacteria</taxon>
        <taxon>Bacillati</taxon>
        <taxon>Bacillota</taxon>
        <taxon>Clostridia</taxon>
        <taxon>Eubacteriales</taxon>
        <taxon>Oscillospiraceae</taxon>
        <taxon>Flavonifractor</taxon>
    </lineage>
</organism>
<sequence>MPENRHLRFLLRLLYAALALAGLWLALRFLLPWLLPFLLAFGLAALLEPAVRLLMERLHLPRRGAAALCTAALTAAVLGGLALVVWRVGYELSLLLGRLPTLLAGLPTLADGLERWAYRFLIALPVQFQTLARDALEGLLEQGIALPNRFYDALAGAVTGLASALPAAALFLFTTVLATYFTSAGRPALLDGLRRRLPPPWRTRLGRVAGGLREALGGWLKAQGLLMLITFGELAAGFLLLRVELSLLLAGLVALVDALPVFGTGTVLLPWAVLALLGGDVRMSVGLLVLYSVISLVRSLLEPRLVGARVGLPPLAALVCMYVGFQALGVLGMLLAPLAAVLARQLWDSGLLHSLFGP</sequence>
<dbReference type="PANTHER" id="PTHR21716:SF68">
    <property type="entry name" value="TRANSPORT PROTEIN YTVI-RELATED"/>
    <property type="match status" value="1"/>
</dbReference>
<evidence type="ECO:0000256" key="4">
    <source>
        <dbReference type="ARBA" id="ARBA00022989"/>
    </source>
</evidence>
<keyword evidence="5 6" id="KW-0472">Membrane</keyword>
<dbReference type="EMBL" id="WKPR01000001">
    <property type="protein sequence ID" value="MSB18142.1"/>
    <property type="molecule type" value="Genomic_DNA"/>
</dbReference>
<accession>A0A174W726</accession>
<dbReference type="InterPro" id="IPR002549">
    <property type="entry name" value="AI-2E-like"/>
</dbReference>
<feature type="transmembrane region" description="Helical" evidence="6">
    <location>
        <begin position="153"/>
        <end position="181"/>
    </location>
</feature>
<evidence type="ECO:0000313" key="7">
    <source>
        <dbReference type="EMBL" id="MSB18142.1"/>
    </source>
</evidence>
<evidence type="ECO:0000256" key="3">
    <source>
        <dbReference type="ARBA" id="ARBA00022692"/>
    </source>
</evidence>
<feature type="transmembrane region" description="Helical" evidence="6">
    <location>
        <begin position="66"/>
        <end position="86"/>
    </location>
</feature>